<feature type="signal peptide" evidence="1">
    <location>
        <begin position="1"/>
        <end position="29"/>
    </location>
</feature>
<dbReference type="EMBL" id="WIRE01000001">
    <property type="protein sequence ID" value="MQX52403.1"/>
    <property type="molecule type" value="Genomic_DNA"/>
</dbReference>
<keyword evidence="3" id="KW-1185">Reference proteome</keyword>
<evidence type="ECO:0000313" key="2">
    <source>
        <dbReference type="EMBL" id="MQX52403.1"/>
    </source>
</evidence>
<gene>
    <name evidence="2" type="ORF">GFN93_04025</name>
</gene>
<keyword evidence="1" id="KW-0732">Signal</keyword>
<reference evidence="2 3" key="1">
    <citation type="submission" date="2019-10" db="EMBL/GenBank/DDBJ databases">
        <title>Alcanivorax sp.PA15-N-34 draft genome sequence.</title>
        <authorList>
            <person name="Liao X."/>
            <person name="Shao Z."/>
        </authorList>
    </citation>
    <scope>NUCLEOTIDE SEQUENCE [LARGE SCALE GENOMIC DNA]</scope>
    <source>
        <strain evidence="2 3">PA15-N-34</strain>
    </source>
</reference>
<protein>
    <recommendedName>
        <fullName evidence="4">Multidrug transporter</fullName>
    </recommendedName>
</protein>
<evidence type="ECO:0000313" key="3">
    <source>
        <dbReference type="Proteomes" id="UP000469421"/>
    </source>
</evidence>
<dbReference type="AlphaFoldDB" id="A0A6N7LQK7"/>
<organism evidence="2 3">
    <name type="scientific">Alcanivorax sediminis</name>
    <dbReference type="NCBI Taxonomy" id="2663008"/>
    <lineage>
        <taxon>Bacteria</taxon>
        <taxon>Pseudomonadati</taxon>
        <taxon>Pseudomonadota</taxon>
        <taxon>Gammaproteobacteria</taxon>
        <taxon>Oceanospirillales</taxon>
        <taxon>Alcanivoracaceae</taxon>
        <taxon>Alcanivorax</taxon>
    </lineage>
</organism>
<comment type="caution">
    <text evidence="2">The sequence shown here is derived from an EMBL/GenBank/DDBJ whole genome shotgun (WGS) entry which is preliminary data.</text>
</comment>
<proteinExistence type="predicted"/>
<dbReference type="RefSeq" id="WP_153499125.1">
    <property type="nucleotide sequence ID" value="NZ_WIRE01000001.1"/>
</dbReference>
<sequence>MKRAKRPVLASVLASTLMLTAMAPLQASAGSPAQDRPGEIAMIADSLIARPVLLASTIVGAGLWLVTSPFSLLGGNIGEAGQVLVMNPGKSTFIRCLGCTPAQHESLKAEKATKASEEEAVAATE</sequence>
<dbReference type="Proteomes" id="UP000469421">
    <property type="component" value="Unassembled WGS sequence"/>
</dbReference>
<evidence type="ECO:0000256" key="1">
    <source>
        <dbReference type="SAM" id="SignalP"/>
    </source>
</evidence>
<name>A0A6N7LQK7_9GAMM</name>
<feature type="chain" id="PRO_5027021547" description="Multidrug transporter" evidence="1">
    <location>
        <begin position="30"/>
        <end position="125"/>
    </location>
</feature>
<evidence type="ECO:0008006" key="4">
    <source>
        <dbReference type="Google" id="ProtNLM"/>
    </source>
</evidence>
<accession>A0A6N7LQK7</accession>